<gene>
    <name evidence="3" type="ORF">LY90DRAFT_667208</name>
</gene>
<evidence type="ECO:0000256" key="1">
    <source>
        <dbReference type="SAM" id="Phobius"/>
    </source>
</evidence>
<dbReference type="Proteomes" id="UP000193920">
    <property type="component" value="Unassembled WGS sequence"/>
</dbReference>
<feature type="signal peptide" evidence="2">
    <location>
        <begin position="1"/>
        <end position="21"/>
    </location>
</feature>
<name>A0A1Y2ELA6_9FUNG</name>
<evidence type="ECO:0008006" key="5">
    <source>
        <dbReference type="Google" id="ProtNLM"/>
    </source>
</evidence>
<proteinExistence type="predicted"/>
<comment type="caution">
    <text evidence="3">The sequence shown here is derived from an EMBL/GenBank/DDBJ whole genome shotgun (WGS) entry which is preliminary data.</text>
</comment>
<feature type="chain" id="PRO_5013299546" description="Dickkopf N-terminal cysteine-rich domain-containing protein" evidence="2">
    <location>
        <begin position="22"/>
        <end position="270"/>
    </location>
</feature>
<evidence type="ECO:0000313" key="4">
    <source>
        <dbReference type="Proteomes" id="UP000193920"/>
    </source>
</evidence>
<feature type="transmembrane region" description="Helical" evidence="1">
    <location>
        <begin position="232"/>
        <end position="254"/>
    </location>
</feature>
<organism evidence="3 4">
    <name type="scientific">Neocallimastix californiae</name>
    <dbReference type="NCBI Taxonomy" id="1754190"/>
    <lineage>
        <taxon>Eukaryota</taxon>
        <taxon>Fungi</taxon>
        <taxon>Fungi incertae sedis</taxon>
        <taxon>Chytridiomycota</taxon>
        <taxon>Chytridiomycota incertae sedis</taxon>
        <taxon>Neocallimastigomycetes</taxon>
        <taxon>Neocallimastigales</taxon>
        <taxon>Neocallimastigaceae</taxon>
        <taxon>Neocallimastix</taxon>
    </lineage>
</organism>
<evidence type="ECO:0000256" key="2">
    <source>
        <dbReference type="SAM" id="SignalP"/>
    </source>
</evidence>
<reference evidence="3 4" key="1">
    <citation type="submission" date="2016-08" db="EMBL/GenBank/DDBJ databases">
        <title>A Parts List for Fungal Cellulosomes Revealed by Comparative Genomics.</title>
        <authorList>
            <consortium name="DOE Joint Genome Institute"/>
            <person name="Haitjema C.H."/>
            <person name="Gilmore S.P."/>
            <person name="Henske J.K."/>
            <person name="Solomon K.V."/>
            <person name="De Groot R."/>
            <person name="Kuo A."/>
            <person name="Mondo S.J."/>
            <person name="Salamov A.A."/>
            <person name="Labutti K."/>
            <person name="Zhao Z."/>
            <person name="Chiniquy J."/>
            <person name="Barry K."/>
            <person name="Brewer H.M."/>
            <person name="Purvine S.O."/>
            <person name="Wright A.T."/>
            <person name="Boxma B."/>
            <person name="Van Alen T."/>
            <person name="Hackstein J.H."/>
            <person name="Baker S.E."/>
            <person name="Grigoriev I.V."/>
            <person name="O'Malley M.A."/>
        </authorList>
    </citation>
    <scope>NUCLEOTIDE SEQUENCE [LARGE SCALE GENOMIC DNA]</scope>
    <source>
        <strain evidence="3 4">G1</strain>
    </source>
</reference>
<keyword evidence="1" id="KW-1133">Transmembrane helix</keyword>
<keyword evidence="2" id="KW-0732">Signal</keyword>
<sequence>MLRSVLVFIYFLFLLIEFSLCKDEFIYETKYFMEDIQKLSIVKCNSTSDCPDYSNGCYIPKENNGVCNLFLNCHKNEKCFVLNEKEYEDDIYLNYNSFPPLENSKLYRYSYYNITYELKKRTLIAQCNRNDIKSHLCETEFCFRHNDCYSNKCYLGICETNTNNQLYICSLLTDEIKLEGEYSYSIKCLLAKQEDCTKDEECFTGKCDTKSSLCVDRETEVNYFKGKDKNEIIGLPSVLFFIILMVIIIVLFAICCCRKTMSRNGLVRID</sequence>
<protein>
    <recommendedName>
        <fullName evidence="5">Dickkopf N-terminal cysteine-rich domain-containing protein</fullName>
    </recommendedName>
</protein>
<dbReference type="EMBL" id="MCOG01000040">
    <property type="protein sequence ID" value="ORY72333.1"/>
    <property type="molecule type" value="Genomic_DNA"/>
</dbReference>
<accession>A0A1Y2ELA6</accession>
<dbReference type="OrthoDB" id="10490189at2759"/>
<dbReference type="AlphaFoldDB" id="A0A1Y2ELA6"/>
<keyword evidence="1" id="KW-0812">Transmembrane</keyword>
<evidence type="ECO:0000313" key="3">
    <source>
        <dbReference type="EMBL" id="ORY72333.1"/>
    </source>
</evidence>
<keyword evidence="4" id="KW-1185">Reference proteome</keyword>
<keyword evidence="1" id="KW-0472">Membrane</keyword>